<name>A0ACB6RTK2_9PLEO</name>
<evidence type="ECO:0000313" key="2">
    <source>
        <dbReference type="Proteomes" id="UP000799754"/>
    </source>
</evidence>
<dbReference type="Proteomes" id="UP000799754">
    <property type="component" value="Unassembled WGS sequence"/>
</dbReference>
<sequence>MLAGMVYCVQVIAIEKLLPGSQHSTQTEQDRDCFLEMRHKYLADGSFSPMSEMISMLVYSKHIGLNAGNLGNAHWSQNKQRFYLNGWPIAISRFRKMAQDLLAETEQMLWELCWVDKEEDRVAVDLKQVVDDVTFTKQSTSFVDAPGNKLLGGLDWMLKRAMNTKGG</sequence>
<dbReference type="EMBL" id="MU006727">
    <property type="protein sequence ID" value="KAF2625037.1"/>
    <property type="molecule type" value="Genomic_DNA"/>
</dbReference>
<evidence type="ECO:0000313" key="1">
    <source>
        <dbReference type="EMBL" id="KAF2625037.1"/>
    </source>
</evidence>
<comment type="caution">
    <text evidence="1">The sequence shown here is derived from an EMBL/GenBank/DDBJ whole genome shotgun (WGS) entry which is preliminary data.</text>
</comment>
<keyword evidence="2" id="KW-1185">Reference proteome</keyword>
<proteinExistence type="predicted"/>
<protein>
    <submittedName>
        <fullName evidence="1">Uncharacterized protein</fullName>
    </submittedName>
</protein>
<organism evidence="1 2">
    <name type="scientific">Macroventuria anomochaeta</name>
    <dbReference type="NCBI Taxonomy" id="301207"/>
    <lineage>
        <taxon>Eukaryota</taxon>
        <taxon>Fungi</taxon>
        <taxon>Dikarya</taxon>
        <taxon>Ascomycota</taxon>
        <taxon>Pezizomycotina</taxon>
        <taxon>Dothideomycetes</taxon>
        <taxon>Pleosporomycetidae</taxon>
        <taxon>Pleosporales</taxon>
        <taxon>Pleosporineae</taxon>
        <taxon>Didymellaceae</taxon>
        <taxon>Macroventuria</taxon>
    </lineage>
</organism>
<reference evidence="1" key="1">
    <citation type="journal article" date="2020" name="Stud. Mycol.">
        <title>101 Dothideomycetes genomes: a test case for predicting lifestyles and emergence of pathogens.</title>
        <authorList>
            <person name="Haridas S."/>
            <person name="Albert R."/>
            <person name="Binder M."/>
            <person name="Bloem J."/>
            <person name="Labutti K."/>
            <person name="Salamov A."/>
            <person name="Andreopoulos B."/>
            <person name="Baker S."/>
            <person name="Barry K."/>
            <person name="Bills G."/>
            <person name="Bluhm B."/>
            <person name="Cannon C."/>
            <person name="Castanera R."/>
            <person name="Culley D."/>
            <person name="Daum C."/>
            <person name="Ezra D."/>
            <person name="Gonzalez J."/>
            <person name="Henrissat B."/>
            <person name="Kuo A."/>
            <person name="Liang C."/>
            <person name="Lipzen A."/>
            <person name="Lutzoni F."/>
            <person name="Magnuson J."/>
            <person name="Mondo S."/>
            <person name="Nolan M."/>
            <person name="Ohm R."/>
            <person name="Pangilinan J."/>
            <person name="Park H.-J."/>
            <person name="Ramirez L."/>
            <person name="Alfaro M."/>
            <person name="Sun H."/>
            <person name="Tritt A."/>
            <person name="Yoshinaga Y."/>
            <person name="Zwiers L.-H."/>
            <person name="Turgeon B."/>
            <person name="Goodwin S."/>
            <person name="Spatafora J."/>
            <person name="Crous P."/>
            <person name="Grigoriev I."/>
        </authorList>
    </citation>
    <scope>NUCLEOTIDE SEQUENCE</scope>
    <source>
        <strain evidence="1">CBS 525.71</strain>
    </source>
</reference>
<accession>A0ACB6RTK2</accession>
<gene>
    <name evidence="1" type="ORF">BU25DRAFT_412851</name>
</gene>